<dbReference type="InterPro" id="IPR015943">
    <property type="entry name" value="WD40/YVTN_repeat-like_dom_sf"/>
</dbReference>
<proteinExistence type="evidence at transcript level"/>
<evidence type="ECO:0000256" key="4">
    <source>
        <dbReference type="ARBA" id="ARBA00023224"/>
    </source>
</evidence>
<sequence length="414" mass="45305">MAREIMGVPMRGAIQDGSVGPSGRGGPSLAELRARVNEAHATVKELTAMVRDTRARLSADNLKRCARQRDVRALDIVEDDVCRARVLKGHTRKVYAIDWCQSDPNKLVSASQDGWLVVWNAFTGNKLFSIKQYNPWVMTCAYAPAGNLVARGGLDNLCAIYSLSQSRMDREGNLPPVRMLQGHKGYVACCKFVEDSQILSASGDKTCILWDVPGNRRLHTFGGDGGSGTGHTADVMSISVSPSNSHIFVSGSCDNTAKLWDMRTPGTAQITFHAHSQDVNAVQFHADGLTFGTGSDDGTCALFDRRSAHELVRYGDDDVGGSSNRRRRPLHIVTSIAFSHSGRILFSGYSNHKCRAYDTLTGKLLFDLVHDGQVSAVAMCPDGTALATASWDQQVRIWAPFHQRRQSMGNQHRK</sequence>
<dbReference type="PRINTS" id="PR00320">
    <property type="entry name" value="GPROTEINBRPT"/>
</dbReference>
<protein>
    <submittedName>
        <fullName evidence="7">Heterotrimeric G-protein beta subunit</fullName>
    </submittedName>
</protein>
<feature type="repeat" description="WD" evidence="5">
    <location>
        <begin position="370"/>
        <end position="398"/>
    </location>
</feature>
<dbReference type="PRINTS" id="PR00319">
    <property type="entry name" value="GPROTEINB"/>
</dbReference>
<dbReference type="PIRSF" id="PIRSF002394">
    <property type="entry name" value="GN-bd_beta"/>
    <property type="match status" value="1"/>
</dbReference>
<evidence type="ECO:0000313" key="7">
    <source>
        <dbReference type="EMBL" id="AHB52758.1"/>
    </source>
</evidence>
<dbReference type="PANTHER" id="PTHR19850">
    <property type="entry name" value="GUANINE NUCLEOTIDE-BINDING PROTEIN BETA G PROTEIN BETA"/>
    <property type="match status" value="1"/>
</dbReference>
<gene>
    <name evidence="7" type="primary">AGB1</name>
</gene>
<dbReference type="PROSITE" id="PS50082">
    <property type="entry name" value="WD_REPEATS_2"/>
    <property type="match status" value="5"/>
</dbReference>
<dbReference type="EMBL" id="KF781957">
    <property type="protein sequence ID" value="AHB52758.1"/>
    <property type="molecule type" value="mRNA"/>
</dbReference>
<comment type="similarity">
    <text evidence="1">Belongs to the WD repeat G protein beta family.</text>
</comment>
<dbReference type="PROSITE" id="PS50294">
    <property type="entry name" value="WD_REPEATS_REGION"/>
    <property type="match status" value="3"/>
</dbReference>
<accession>V5SNN6</accession>
<dbReference type="GO" id="GO:0007165">
    <property type="term" value="P:signal transduction"/>
    <property type="evidence" value="ECO:0007669"/>
    <property type="project" value="UniProtKB-KW"/>
</dbReference>
<dbReference type="AlphaFoldDB" id="V5SNN6"/>
<evidence type="ECO:0000256" key="3">
    <source>
        <dbReference type="ARBA" id="ARBA00022737"/>
    </source>
</evidence>
<reference evidence="7" key="1">
    <citation type="journal article" date="2013" name="Plant Physiol.">
        <title>Characterization of the Heterotrimeric G-Protein Complex and Its Regulator from the Green Alga Chara braunii Expands the Evolutionary Breadth of Plant G-Protein Signaling.</title>
        <authorList>
            <person name="Hackenberg D."/>
            <person name="Sakayama H."/>
            <person name="Nishiyama T."/>
            <person name="Pandey S."/>
        </authorList>
    </citation>
    <scope>NUCLEOTIDE SEQUENCE</scope>
</reference>
<keyword evidence="2 5" id="KW-0853">WD repeat</keyword>
<dbReference type="InterPro" id="IPR001680">
    <property type="entry name" value="WD40_rpt"/>
</dbReference>
<dbReference type="InterPro" id="IPR016346">
    <property type="entry name" value="G-protein_beta_1-5"/>
</dbReference>
<evidence type="ECO:0000256" key="1">
    <source>
        <dbReference type="ARBA" id="ARBA00009768"/>
    </source>
</evidence>
<dbReference type="CDD" id="cd00200">
    <property type="entry name" value="WD40"/>
    <property type="match status" value="1"/>
</dbReference>
<keyword evidence="4" id="KW-0807">Transducer</keyword>
<feature type="repeat" description="WD" evidence="5">
    <location>
        <begin position="228"/>
        <end position="270"/>
    </location>
</feature>
<dbReference type="InterPro" id="IPR036322">
    <property type="entry name" value="WD40_repeat_dom_sf"/>
</dbReference>
<evidence type="ECO:0000256" key="2">
    <source>
        <dbReference type="ARBA" id="ARBA00022574"/>
    </source>
</evidence>
<feature type="repeat" description="WD" evidence="5">
    <location>
        <begin position="272"/>
        <end position="313"/>
    </location>
</feature>
<evidence type="ECO:0000256" key="5">
    <source>
        <dbReference type="PROSITE-ProRule" id="PRU00221"/>
    </source>
</evidence>
<dbReference type="SMART" id="SM00320">
    <property type="entry name" value="WD40"/>
    <property type="match status" value="7"/>
</dbReference>
<evidence type="ECO:0000256" key="6">
    <source>
        <dbReference type="SAM" id="MobiDB-lite"/>
    </source>
</evidence>
<dbReference type="InterPro" id="IPR019775">
    <property type="entry name" value="WD40_repeat_CS"/>
</dbReference>
<dbReference type="InterPro" id="IPR001632">
    <property type="entry name" value="WD40_G-protein_beta-like"/>
</dbReference>
<name>V5SNN6_CHABU</name>
<feature type="region of interest" description="Disordered" evidence="6">
    <location>
        <begin position="1"/>
        <end position="28"/>
    </location>
</feature>
<keyword evidence="3" id="KW-0677">Repeat</keyword>
<organism evidence="7">
    <name type="scientific">Chara braunii</name>
    <name type="common">Braun's stonewort</name>
    <dbReference type="NCBI Taxonomy" id="69332"/>
    <lineage>
        <taxon>Eukaryota</taxon>
        <taxon>Viridiplantae</taxon>
        <taxon>Streptophyta</taxon>
        <taxon>Charophyceae</taxon>
        <taxon>Charales</taxon>
        <taxon>Characeae</taxon>
        <taxon>Chara</taxon>
    </lineage>
</organism>
<dbReference type="SUPFAM" id="SSF50978">
    <property type="entry name" value="WD40 repeat-like"/>
    <property type="match status" value="1"/>
</dbReference>
<dbReference type="PROSITE" id="PS00678">
    <property type="entry name" value="WD_REPEATS_1"/>
    <property type="match status" value="1"/>
</dbReference>
<dbReference type="Pfam" id="PF25391">
    <property type="entry name" value="WD40_Gbeta"/>
    <property type="match status" value="1"/>
</dbReference>
<dbReference type="InterPro" id="IPR020472">
    <property type="entry name" value="WD40_PAC1"/>
</dbReference>
<feature type="repeat" description="WD" evidence="5">
    <location>
        <begin position="180"/>
        <end position="220"/>
    </location>
</feature>
<feature type="repeat" description="WD" evidence="5">
    <location>
        <begin position="87"/>
        <end position="129"/>
    </location>
</feature>
<dbReference type="Gene3D" id="2.130.10.10">
    <property type="entry name" value="YVTN repeat-like/Quinoprotein amine dehydrogenase"/>
    <property type="match status" value="1"/>
</dbReference>